<keyword evidence="3" id="KW-1185">Reference proteome</keyword>
<evidence type="ECO:0000313" key="3">
    <source>
        <dbReference type="Proteomes" id="UP001266305"/>
    </source>
</evidence>
<accession>A0ABQ9UXN7</accession>
<protein>
    <submittedName>
        <fullName evidence="2">Uncharacterized protein</fullName>
    </submittedName>
</protein>
<proteinExistence type="predicted"/>
<gene>
    <name evidence="2" type="ORF">P7K49_019256</name>
</gene>
<evidence type="ECO:0000313" key="2">
    <source>
        <dbReference type="EMBL" id="KAK2101590.1"/>
    </source>
</evidence>
<organism evidence="2 3">
    <name type="scientific">Saguinus oedipus</name>
    <name type="common">Cotton-top tamarin</name>
    <name type="synonym">Oedipomidas oedipus</name>
    <dbReference type="NCBI Taxonomy" id="9490"/>
    <lineage>
        <taxon>Eukaryota</taxon>
        <taxon>Metazoa</taxon>
        <taxon>Chordata</taxon>
        <taxon>Craniata</taxon>
        <taxon>Vertebrata</taxon>
        <taxon>Euteleostomi</taxon>
        <taxon>Mammalia</taxon>
        <taxon>Eutheria</taxon>
        <taxon>Euarchontoglires</taxon>
        <taxon>Primates</taxon>
        <taxon>Haplorrhini</taxon>
        <taxon>Platyrrhini</taxon>
        <taxon>Cebidae</taxon>
        <taxon>Callitrichinae</taxon>
        <taxon>Saguinus</taxon>
    </lineage>
</organism>
<sequence>MKACYIVPNLPSRVTSDVSSTSKNDGSPEDMDKDKHDDSTDDSDIDRSLGECEGGEFVQHADCERDHSEGKKTGRKKEYEGADSSSSHAVSYGRSGNPEEEQKVEEFSGDDDQHNSDDSEAENHHKNSIKRSLISMGHLLLLHRSRLLPTPSLFLLLRYKHFPCQDHLLLDFHLLHHYSLLGHLWAFLLDHLQELLHS</sequence>
<dbReference type="Proteomes" id="UP001266305">
    <property type="component" value="Unassembled WGS sequence"/>
</dbReference>
<feature type="compositionally biased region" description="Basic and acidic residues" evidence="1">
    <location>
        <begin position="100"/>
        <end position="125"/>
    </location>
</feature>
<reference evidence="2 3" key="1">
    <citation type="submission" date="2023-05" db="EMBL/GenBank/DDBJ databases">
        <title>B98-5 Cell Line De Novo Hybrid Assembly: An Optical Mapping Approach.</title>
        <authorList>
            <person name="Kananen K."/>
            <person name="Auerbach J.A."/>
            <person name="Kautto E."/>
            <person name="Blachly J.S."/>
        </authorList>
    </citation>
    <scope>NUCLEOTIDE SEQUENCE [LARGE SCALE GENOMIC DNA]</scope>
    <source>
        <strain evidence="2">B95-8</strain>
        <tissue evidence="2">Cell line</tissue>
    </source>
</reference>
<evidence type="ECO:0000256" key="1">
    <source>
        <dbReference type="SAM" id="MobiDB-lite"/>
    </source>
</evidence>
<dbReference type="EMBL" id="JASSZA010000009">
    <property type="protein sequence ID" value="KAK2101590.1"/>
    <property type="molecule type" value="Genomic_DNA"/>
</dbReference>
<feature type="region of interest" description="Disordered" evidence="1">
    <location>
        <begin position="1"/>
        <end position="126"/>
    </location>
</feature>
<feature type="compositionally biased region" description="Basic and acidic residues" evidence="1">
    <location>
        <begin position="59"/>
        <end position="80"/>
    </location>
</feature>
<comment type="caution">
    <text evidence="2">The sequence shown here is derived from an EMBL/GenBank/DDBJ whole genome shotgun (WGS) entry which is preliminary data.</text>
</comment>
<name>A0ABQ9UXN7_SAGOE</name>
<feature type="compositionally biased region" description="Polar residues" evidence="1">
    <location>
        <begin position="12"/>
        <end position="25"/>
    </location>
</feature>